<dbReference type="RefSeq" id="WP_066689728.1">
    <property type="nucleotide sequence ID" value="NZ_LQQO01000011.1"/>
</dbReference>
<evidence type="ECO:0000259" key="6">
    <source>
        <dbReference type="PROSITE" id="PS51194"/>
    </source>
</evidence>
<dbReference type="SMART" id="SM00490">
    <property type="entry name" value="HELICc"/>
    <property type="match status" value="1"/>
</dbReference>
<dbReference type="InterPro" id="IPR000330">
    <property type="entry name" value="SNF2_N"/>
</dbReference>
<reference evidence="8" key="1">
    <citation type="submission" date="2016-01" db="EMBL/GenBank/DDBJ databases">
        <title>Draft genome of Chromobacterium sp. F49.</title>
        <authorList>
            <person name="Hong K.W."/>
        </authorList>
    </citation>
    <scope>NUCLEOTIDE SEQUENCE [LARGE SCALE GENOMIC DNA]</scope>
    <source>
        <strain evidence="8">CN3</strain>
    </source>
</reference>
<keyword evidence="3" id="KW-0347">Helicase</keyword>
<feature type="domain" description="Helicase ATP-binding" evidence="5">
    <location>
        <begin position="125"/>
        <end position="306"/>
    </location>
</feature>
<evidence type="ECO:0000259" key="5">
    <source>
        <dbReference type="PROSITE" id="PS51192"/>
    </source>
</evidence>
<feature type="domain" description="Helicase C-terminal" evidence="6">
    <location>
        <begin position="508"/>
        <end position="683"/>
    </location>
</feature>
<evidence type="ECO:0000256" key="1">
    <source>
        <dbReference type="ARBA" id="ARBA00022741"/>
    </source>
</evidence>
<dbReference type="InterPro" id="IPR057342">
    <property type="entry name" value="DEXDc_RapA"/>
</dbReference>
<evidence type="ECO:0000313" key="7">
    <source>
        <dbReference type="EMBL" id="KZE15915.1"/>
    </source>
</evidence>
<organism evidence="7 8">
    <name type="scientific">Sphingomonas hankookensis</name>
    <dbReference type="NCBI Taxonomy" id="563996"/>
    <lineage>
        <taxon>Bacteria</taxon>
        <taxon>Pseudomonadati</taxon>
        <taxon>Pseudomonadota</taxon>
        <taxon>Alphaproteobacteria</taxon>
        <taxon>Sphingomonadales</taxon>
        <taxon>Sphingomonadaceae</taxon>
        <taxon>Sphingomonas</taxon>
    </lineage>
</organism>
<evidence type="ECO:0000256" key="4">
    <source>
        <dbReference type="ARBA" id="ARBA00022840"/>
    </source>
</evidence>
<dbReference type="Gene3D" id="3.40.50.300">
    <property type="entry name" value="P-loop containing nucleotide triphosphate hydrolases"/>
    <property type="match status" value="1"/>
</dbReference>
<dbReference type="EMBL" id="LQQO01000011">
    <property type="protein sequence ID" value="KZE15915.1"/>
    <property type="molecule type" value="Genomic_DNA"/>
</dbReference>
<accession>A0ABR5YDB8</accession>
<protein>
    <recommendedName>
        <fullName evidence="9">Helicase</fullName>
    </recommendedName>
</protein>
<dbReference type="PANTHER" id="PTHR45766:SF6">
    <property type="entry name" value="SWI_SNF-RELATED MATRIX-ASSOCIATED ACTIN-DEPENDENT REGULATOR OF CHROMATIN SUBFAMILY A-LIKE PROTEIN 1"/>
    <property type="match status" value="1"/>
</dbReference>
<dbReference type="SUPFAM" id="SSF52540">
    <property type="entry name" value="P-loop containing nucleoside triphosphate hydrolases"/>
    <property type="match status" value="2"/>
</dbReference>
<dbReference type="InterPro" id="IPR027417">
    <property type="entry name" value="P-loop_NTPase"/>
</dbReference>
<keyword evidence="1" id="KW-0547">Nucleotide-binding</keyword>
<comment type="caution">
    <text evidence="7">The sequence shown here is derived from an EMBL/GenBank/DDBJ whole genome shotgun (WGS) entry which is preliminary data.</text>
</comment>
<dbReference type="PANTHER" id="PTHR45766">
    <property type="entry name" value="DNA ANNEALING HELICASE AND ENDONUCLEASE ZRANB3 FAMILY MEMBER"/>
    <property type="match status" value="1"/>
</dbReference>
<dbReference type="Pfam" id="PF00271">
    <property type="entry name" value="Helicase_C"/>
    <property type="match status" value="1"/>
</dbReference>
<dbReference type="CDD" id="cd18793">
    <property type="entry name" value="SF2_C_SNF"/>
    <property type="match status" value="1"/>
</dbReference>
<dbReference type="PROSITE" id="PS51194">
    <property type="entry name" value="HELICASE_CTER"/>
    <property type="match status" value="1"/>
</dbReference>
<dbReference type="InterPro" id="IPR001650">
    <property type="entry name" value="Helicase_C-like"/>
</dbReference>
<keyword evidence="2" id="KW-0378">Hydrolase</keyword>
<gene>
    <name evidence="7" type="ORF">AVT10_13865</name>
</gene>
<dbReference type="CDD" id="cd18011">
    <property type="entry name" value="DEXDc_RapA"/>
    <property type="match status" value="1"/>
</dbReference>
<dbReference type="Pfam" id="PF00176">
    <property type="entry name" value="SNF2-rel_dom"/>
    <property type="match status" value="1"/>
</dbReference>
<keyword evidence="8" id="KW-1185">Reference proteome</keyword>
<proteinExistence type="predicted"/>
<sequence>MASSIRTPQPGVGQFVSLRGRLWMVEAQPDGPYDGHRLACIDDDASGEDARILWSAEVDARLHDEEAWASLGREGGVLGGDAASFSAYLRTVRWRTATAAERDLFQAPFRAGIRLDPYQLLPLRKALRLPRVNLLIADDVGLGKTVEAGLVLREMLLRRRVDYTVVLAPAAMTGQWRDELQSKFGLAFDIIDARHLEALRRRRGYGANPWGSGSRFILSHRLLGDEAYVAPLRDVLEDFRARSLLILDEAHHAAPSGGGRYAIESQFTRSLRDLSDRFEHRLFLSATPHNGHPNSFATLLELLDPQRFTRGVAVRPADLEPVMVRRLKSDLRALGERFPERLVEPIVLDHLPETAPELALAAMLADYRALREARIATLPPARRAQARLGFVGLQQRLLSSIPAFARTLKVHIDGLDRAIAGAAATTPVEDPEPDAPDLAAQEDTALDLLDRSDEARARAEALAGARDTPPARLAAERAHAAAMLALAETARTAPDARVRWIVDWARANLLDADGGWRDRRLILFTEYEDTRRWLQRQLSVLTDPADPYEAERIDSFTGITSTERREDIKRAFNDPTNPLRILICTDAAREGINLQSQCHDLIHVDLPWNPSRLEQRNGRIDRKLQPADTVTCRYFTYAQRPEDVVLDALVRKTEAIRRQLGSAGQVLGDRIAESFRSGIDRDGARDLATRIRDAEADARVAAAVRDLDDTADARLARLRREQADLAGALEKARTRVGVDPDELQSVVELALNRSGGAWTMPGTVGETPVFALDEPRLAGDPSWTPLIDELRARPVRPGERPGEWRASPDAAVRRISFAPAILHDGRDAGDVVQLHLEHRLVRRLLGRFLSAGFRQGLERCCVIRTATTASPRVVLLGRLALYGEHAARLHEEVLSVAADWRDDAPLRPLAEGREAEARVLDELLAALRDATDADPDTVRIATAHAARNVADLRPALTERADARAARVAQDLTRRAAAEAQGLETLLKQRIARILRERGSDTGQLDLLLDPAEARQRAADRRSWDRAATRLDDELVREPERLRAAARIHATRLEPIGLVYLWPTA</sequence>
<evidence type="ECO:0000256" key="3">
    <source>
        <dbReference type="ARBA" id="ARBA00022806"/>
    </source>
</evidence>
<dbReference type="PROSITE" id="PS51192">
    <property type="entry name" value="HELICASE_ATP_BIND_1"/>
    <property type="match status" value="1"/>
</dbReference>
<dbReference type="NCBIfam" id="NF038317">
    <property type="entry name" value="DISARM_DrmD"/>
    <property type="match status" value="1"/>
</dbReference>
<evidence type="ECO:0000313" key="8">
    <source>
        <dbReference type="Proteomes" id="UP000076609"/>
    </source>
</evidence>
<dbReference type="SMART" id="SM00487">
    <property type="entry name" value="DEXDc"/>
    <property type="match status" value="1"/>
</dbReference>
<dbReference type="InterPro" id="IPR014001">
    <property type="entry name" value="Helicase_ATP-bd"/>
</dbReference>
<dbReference type="InterPro" id="IPR038718">
    <property type="entry name" value="SNF2-like_sf"/>
</dbReference>
<evidence type="ECO:0000256" key="2">
    <source>
        <dbReference type="ARBA" id="ARBA00022801"/>
    </source>
</evidence>
<evidence type="ECO:0008006" key="9">
    <source>
        <dbReference type="Google" id="ProtNLM"/>
    </source>
</evidence>
<name>A0ABR5YDB8_9SPHN</name>
<dbReference type="Proteomes" id="UP000076609">
    <property type="component" value="Unassembled WGS sequence"/>
</dbReference>
<keyword evidence="4" id="KW-0067">ATP-binding</keyword>
<dbReference type="Gene3D" id="3.40.50.10810">
    <property type="entry name" value="Tandem AAA-ATPase domain"/>
    <property type="match status" value="1"/>
</dbReference>
<dbReference type="InterPro" id="IPR049730">
    <property type="entry name" value="SNF2/RAD54-like_C"/>
</dbReference>